<sequence>MKSKAICNLEVAQSLINSQKSPFCTISVHCSYYAVLQYMKHILANTERTPIPYEKQKSRAEQQSSHEYILGEVRQRISDCRTGKEFARQVRLLKQKRIIADYEIGNFSVEESLECRNLAEGLIAKLKSCFGNI</sequence>
<dbReference type="EMBL" id="FUXE01000004">
    <property type="protein sequence ID" value="SJZ58470.1"/>
    <property type="molecule type" value="Genomic_DNA"/>
</dbReference>
<dbReference type="Proteomes" id="UP000190121">
    <property type="component" value="Unassembled WGS sequence"/>
</dbReference>
<dbReference type="AlphaFoldDB" id="A0A1T4LUQ3"/>
<reference evidence="2" key="1">
    <citation type="submission" date="2017-02" db="EMBL/GenBank/DDBJ databases">
        <authorList>
            <person name="Varghese N."/>
            <person name="Submissions S."/>
        </authorList>
    </citation>
    <scope>NUCLEOTIDE SEQUENCE [LARGE SCALE GENOMIC DNA]</scope>
    <source>
        <strain evidence="2">ATCC 51356</strain>
    </source>
</reference>
<evidence type="ECO:0000313" key="2">
    <source>
        <dbReference type="Proteomes" id="UP000190121"/>
    </source>
</evidence>
<proteinExistence type="predicted"/>
<dbReference type="Gene3D" id="1.20.120.330">
    <property type="entry name" value="Nucleotidyltransferases domain 2"/>
    <property type="match status" value="1"/>
</dbReference>
<gene>
    <name evidence="1" type="ORF">SAMN02745171_00540</name>
</gene>
<evidence type="ECO:0000313" key="1">
    <source>
        <dbReference type="EMBL" id="SJZ58470.1"/>
    </source>
</evidence>
<dbReference type="STRING" id="29524.SAMN02745171_00540"/>
<keyword evidence="2" id="KW-1185">Reference proteome</keyword>
<protein>
    <recommendedName>
        <fullName evidence="3">HEPN domain-containing protein</fullName>
    </recommendedName>
</protein>
<organism evidence="1 2">
    <name type="scientific">Porphyromonas circumdentaria</name>
    <dbReference type="NCBI Taxonomy" id="29524"/>
    <lineage>
        <taxon>Bacteria</taxon>
        <taxon>Pseudomonadati</taxon>
        <taxon>Bacteroidota</taxon>
        <taxon>Bacteroidia</taxon>
        <taxon>Bacteroidales</taxon>
        <taxon>Porphyromonadaceae</taxon>
        <taxon>Porphyromonas</taxon>
    </lineage>
</organism>
<evidence type="ECO:0008006" key="3">
    <source>
        <dbReference type="Google" id="ProtNLM"/>
    </source>
</evidence>
<accession>A0A1T4LUQ3</accession>
<name>A0A1T4LUQ3_9PORP</name>